<accession>A0ABU5W0N2</accession>
<organism evidence="4 5">
    <name type="scientific">Bacteriovorax antarcticus</name>
    <dbReference type="NCBI Taxonomy" id="3088717"/>
    <lineage>
        <taxon>Bacteria</taxon>
        <taxon>Pseudomonadati</taxon>
        <taxon>Bdellovibrionota</taxon>
        <taxon>Bacteriovoracia</taxon>
        <taxon>Bacteriovoracales</taxon>
        <taxon>Bacteriovoracaceae</taxon>
        <taxon>Bacteriovorax</taxon>
    </lineage>
</organism>
<proteinExistence type="predicted"/>
<dbReference type="PANTHER" id="PTHR21600:SF91">
    <property type="entry name" value="DUAL-SPECIFICITY RNA PSEUDOURIDINE SYNTHASE RLUA"/>
    <property type="match status" value="1"/>
</dbReference>
<dbReference type="Pfam" id="PF00849">
    <property type="entry name" value="PseudoU_synth_2"/>
    <property type="match status" value="1"/>
</dbReference>
<keyword evidence="2" id="KW-0413">Isomerase</keyword>
<dbReference type="Gene3D" id="3.30.2350.10">
    <property type="entry name" value="Pseudouridine synthase"/>
    <property type="match status" value="1"/>
</dbReference>
<dbReference type="SUPFAM" id="SSF55120">
    <property type="entry name" value="Pseudouridine synthase"/>
    <property type="match status" value="1"/>
</dbReference>
<evidence type="ECO:0000256" key="2">
    <source>
        <dbReference type="ARBA" id="ARBA00023235"/>
    </source>
</evidence>
<evidence type="ECO:0000259" key="3">
    <source>
        <dbReference type="Pfam" id="PF00849"/>
    </source>
</evidence>
<feature type="domain" description="Pseudouridine synthase RsuA/RluA-like" evidence="3">
    <location>
        <begin position="14"/>
        <end position="163"/>
    </location>
</feature>
<dbReference type="InterPro" id="IPR020103">
    <property type="entry name" value="PsdUridine_synth_cat_dom_sf"/>
</dbReference>
<keyword evidence="1" id="KW-0819">tRNA processing</keyword>
<protein>
    <submittedName>
        <fullName evidence="4">RNA pseudouridine synthase</fullName>
    </submittedName>
</protein>
<evidence type="ECO:0000256" key="1">
    <source>
        <dbReference type="ARBA" id="ARBA00022694"/>
    </source>
</evidence>
<dbReference type="EMBL" id="JAYGJQ010000003">
    <property type="protein sequence ID" value="MEA9358193.1"/>
    <property type="molecule type" value="Genomic_DNA"/>
</dbReference>
<dbReference type="CDD" id="cd02869">
    <property type="entry name" value="PseudoU_synth_RluA_like"/>
    <property type="match status" value="1"/>
</dbReference>
<evidence type="ECO:0000313" key="5">
    <source>
        <dbReference type="Proteomes" id="UP001302274"/>
    </source>
</evidence>
<dbReference type="RefSeq" id="WP_323578496.1">
    <property type="nucleotide sequence ID" value="NZ_JAYGJQ010000003.1"/>
</dbReference>
<reference evidence="4 5" key="1">
    <citation type="submission" date="2023-11" db="EMBL/GenBank/DDBJ databases">
        <title>A Novel Polar Bacteriovorax (B. antarcticus) Isolated from the Biocrust in Antarctica.</title>
        <authorList>
            <person name="Mun W."/>
            <person name="Choi S.Y."/>
            <person name="Mitchell R.J."/>
        </authorList>
    </citation>
    <scope>NUCLEOTIDE SEQUENCE [LARGE SCALE GENOMIC DNA]</scope>
    <source>
        <strain evidence="4 5">PP10</strain>
    </source>
</reference>
<dbReference type="PANTHER" id="PTHR21600">
    <property type="entry name" value="MITOCHONDRIAL RNA PSEUDOURIDINE SYNTHASE"/>
    <property type="match status" value="1"/>
</dbReference>
<name>A0ABU5W0N2_9BACT</name>
<dbReference type="InterPro" id="IPR050188">
    <property type="entry name" value="RluA_PseudoU_synthase"/>
</dbReference>
<gene>
    <name evidence="4" type="ORF">SHI21_18305</name>
</gene>
<keyword evidence="5" id="KW-1185">Reference proteome</keyword>
<dbReference type="InterPro" id="IPR006145">
    <property type="entry name" value="PsdUridine_synth_RsuA/RluA"/>
</dbReference>
<evidence type="ECO:0000313" key="4">
    <source>
        <dbReference type="EMBL" id="MEA9358193.1"/>
    </source>
</evidence>
<sequence length="219" mass="25049">MENKSYTTVFDNEHFIVVDKQAMILSVPGRQGEDDDRPVLGRILEKDLGITIYPVHRLDFEVQGLIMFAKTPAAHKAGNAWFEKKEVFKTYTAKTFPLPEAEPLNLKTGEPYIWKAKLLRGKKRAYISPHGKDSVTHAKIVKVENGIFHWEMNPVTGRSHQLRFELFRHGHPILGDVLYSSDAPFSEPGIALRAFKIDFTKTLNSKNFSLPDILEIRQF</sequence>
<dbReference type="Proteomes" id="UP001302274">
    <property type="component" value="Unassembled WGS sequence"/>
</dbReference>
<comment type="caution">
    <text evidence="4">The sequence shown here is derived from an EMBL/GenBank/DDBJ whole genome shotgun (WGS) entry which is preliminary data.</text>
</comment>